<evidence type="ECO:0000313" key="3">
    <source>
        <dbReference type="Proteomes" id="UP000248783"/>
    </source>
</evidence>
<name>A0A2W5WXP8_9MICO</name>
<evidence type="ECO:0000256" key="1">
    <source>
        <dbReference type="SAM" id="MobiDB-lite"/>
    </source>
</evidence>
<feature type="region of interest" description="Disordered" evidence="1">
    <location>
        <begin position="1"/>
        <end position="42"/>
    </location>
</feature>
<organism evidence="2 3">
    <name type="scientific">Xylanimonas oleitrophica</name>
    <dbReference type="NCBI Taxonomy" id="2607479"/>
    <lineage>
        <taxon>Bacteria</taxon>
        <taxon>Bacillati</taxon>
        <taxon>Actinomycetota</taxon>
        <taxon>Actinomycetes</taxon>
        <taxon>Micrococcales</taxon>
        <taxon>Promicromonosporaceae</taxon>
        <taxon>Xylanimonas</taxon>
    </lineage>
</organism>
<sequence>MARRSARPPRRLPSSAEAPTLPAGPVPVDTGTAEVVPDPDHSGRVTLHVNGVPSSYLDLGDPGFLAFEYMQQMDAVVAATTAGPIHALHLGAAGCALARRWDAERPGSRQLAVDVDARLTQLVREWFALPRAPRLRLRADDAARAVASSAPGLYDVVVRDVFAGDSTPEHLVTRAVADDVLRTLRPGGLYLVNCADRPPLGRARAELATLAAAFGPGAAGEGRLGLVAEPAILKGRRYGNLVLAAVRARPDDEDGAPDLRSPALGRTLRSLPVPAQVLTGAELERFVGAARPL</sequence>
<dbReference type="SUPFAM" id="SSF53335">
    <property type="entry name" value="S-adenosyl-L-methionine-dependent methyltransferases"/>
    <property type="match status" value="1"/>
</dbReference>
<proteinExistence type="predicted"/>
<feature type="compositionally biased region" description="Basic residues" evidence="1">
    <location>
        <begin position="1"/>
        <end position="10"/>
    </location>
</feature>
<dbReference type="NCBIfam" id="NF037959">
    <property type="entry name" value="MFS_SpdSyn"/>
    <property type="match status" value="1"/>
</dbReference>
<keyword evidence="3" id="KW-1185">Reference proteome</keyword>
<dbReference type="InterPro" id="IPR029063">
    <property type="entry name" value="SAM-dependent_MTases_sf"/>
</dbReference>
<protein>
    <submittedName>
        <fullName evidence="2">Spermidine synthase</fullName>
    </submittedName>
</protein>
<accession>A0A2W5WXP8</accession>
<dbReference type="Proteomes" id="UP000248783">
    <property type="component" value="Unassembled WGS sequence"/>
</dbReference>
<dbReference type="EMBL" id="QKWH01000001">
    <property type="protein sequence ID" value="PZR55432.1"/>
    <property type="molecule type" value="Genomic_DNA"/>
</dbReference>
<comment type="caution">
    <text evidence="2">The sequence shown here is derived from an EMBL/GenBank/DDBJ whole genome shotgun (WGS) entry which is preliminary data.</text>
</comment>
<gene>
    <name evidence="2" type="ORF">DNL40_03500</name>
</gene>
<dbReference type="Gene3D" id="3.40.50.150">
    <property type="entry name" value="Vaccinia Virus protein VP39"/>
    <property type="match status" value="1"/>
</dbReference>
<evidence type="ECO:0000313" key="2">
    <source>
        <dbReference type="EMBL" id="PZR55432.1"/>
    </source>
</evidence>
<reference evidence="2 3" key="1">
    <citation type="submission" date="2018-06" db="EMBL/GenBank/DDBJ databases">
        <title>Whole genome sequencing of a novel hydrocarbon degrading bacterial strain, PW21 isolated from oil contaminated produced water sample.</title>
        <authorList>
            <person name="Nagkirti P."/>
            <person name="Shaikh A."/>
            <person name="Gowdaman V."/>
            <person name="Engineer A.E."/>
            <person name="Dagar S."/>
            <person name="Dhakephalkar P.K."/>
        </authorList>
    </citation>
    <scope>NUCLEOTIDE SEQUENCE [LARGE SCALE GENOMIC DNA]</scope>
    <source>
        <strain evidence="2 3">PW21</strain>
    </source>
</reference>
<dbReference type="AlphaFoldDB" id="A0A2W5WXP8"/>